<evidence type="ECO:0000256" key="7">
    <source>
        <dbReference type="SAM" id="Phobius"/>
    </source>
</evidence>
<keyword evidence="6 7" id="KW-0472">Membrane</keyword>
<comment type="subcellular location">
    <subcellularLocation>
        <location evidence="1">Cell inner membrane</location>
    </subcellularLocation>
</comment>
<dbReference type="InterPro" id="IPR051800">
    <property type="entry name" value="PqiA-PqiB_transport"/>
</dbReference>
<name>A0A158CGS6_9BURK</name>
<dbReference type="RefSeq" id="WP_061170345.1">
    <property type="nucleotide sequence ID" value="NZ_FCOA02000021.1"/>
</dbReference>
<keyword evidence="5 7" id="KW-1133">Transmembrane helix</keyword>
<evidence type="ECO:0000256" key="6">
    <source>
        <dbReference type="ARBA" id="ARBA00023136"/>
    </source>
</evidence>
<dbReference type="OrthoDB" id="9806984at2"/>
<gene>
    <name evidence="9" type="ORF">AWB79_05237</name>
</gene>
<protein>
    <submittedName>
        <fullName evidence="9">Mammalian cell entry protein</fullName>
    </submittedName>
</protein>
<evidence type="ECO:0000313" key="9">
    <source>
        <dbReference type="EMBL" id="SAK80717.1"/>
    </source>
</evidence>
<accession>A0A158CGS6</accession>
<feature type="domain" description="Mce/MlaD" evidence="8">
    <location>
        <begin position="160"/>
        <end position="213"/>
    </location>
</feature>
<keyword evidence="10" id="KW-1185">Reference proteome</keyword>
<evidence type="ECO:0000313" key="10">
    <source>
        <dbReference type="Proteomes" id="UP000054851"/>
    </source>
</evidence>
<keyword evidence="3" id="KW-0997">Cell inner membrane</keyword>
<dbReference type="Pfam" id="PF02470">
    <property type="entry name" value="MlaD"/>
    <property type="match status" value="2"/>
</dbReference>
<evidence type="ECO:0000256" key="5">
    <source>
        <dbReference type="ARBA" id="ARBA00022989"/>
    </source>
</evidence>
<dbReference type="InterPro" id="IPR003399">
    <property type="entry name" value="Mce/MlaD"/>
</dbReference>
<evidence type="ECO:0000256" key="3">
    <source>
        <dbReference type="ARBA" id="ARBA00022519"/>
    </source>
</evidence>
<dbReference type="Proteomes" id="UP000054851">
    <property type="component" value="Unassembled WGS sequence"/>
</dbReference>
<sequence length="431" mass="45900">MKGERLRRTRALVRRSAWPGWIWAVPIAAFGVVGWLGVQALLHGGETVTIVLDQAYGIKADETDVTLRGVKIGEVSKVALDADGKHVDVEAKIDRTRKDDLRSGTRFYVLGAKADLSNPASLKALISGPEIVMEPGLGAPTRHFTGADRRPALAPQHPPTVNYVVRFTGAVGGLKTGADVELRGFRVGTVTSVRLRYDAASGTLSTPVEIALEPGQLGIAGVAPPADGNWRPSVDAMLRHLIGDGLRARLAQDPPLVGSSKVKLDFVHGAPQATLAEENGVLVIPGVESADIDDMTAKADQIITRIDQLPIKETGDKVRDTVARIDALVASPRIDDSLKHIDRSLAQIDRTLADVSPQIAPLVAQLRATANAADDAAAAASRTLNGDATSQNNLQDVLRELTDAARSIRVLADYLDRHPEALIRGRQGASQ</sequence>
<organism evidence="9 10">
    <name type="scientific">Caballeronia hypogeia</name>
    <dbReference type="NCBI Taxonomy" id="1777140"/>
    <lineage>
        <taxon>Bacteria</taxon>
        <taxon>Pseudomonadati</taxon>
        <taxon>Pseudomonadota</taxon>
        <taxon>Betaproteobacteria</taxon>
        <taxon>Burkholderiales</taxon>
        <taxon>Burkholderiaceae</taxon>
        <taxon>Caballeronia</taxon>
    </lineage>
</organism>
<dbReference type="AlphaFoldDB" id="A0A158CGS6"/>
<feature type="domain" description="Mce/MlaD" evidence="8">
    <location>
        <begin position="45"/>
        <end position="108"/>
    </location>
</feature>
<evidence type="ECO:0000256" key="4">
    <source>
        <dbReference type="ARBA" id="ARBA00022692"/>
    </source>
</evidence>
<evidence type="ECO:0000256" key="2">
    <source>
        <dbReference type="ARBA" id="ARBA00022475"/>
    </source>
</evidence>
<comment type="caution">
    <text evidence="9">The sequence shown here is derived from an EMBL/GenBank/DDBJ whole genome shotgun (WGS) entry which is preliminary data.</text>
</comment>
<dbReference type="PANTHER" id="PTHR30462:SF2">
    <property type="entry name" value="INTERMEMBRANE TRANSPORT PROTEIN PQIB"/>
    <property type="match status" value="1"/>
</dbReference>
<dbReference type="EMBL" id="FCOA02000021">
    <property type="protein sequence ID" value="SAK80717.1"/>
    <property type="molecule type" value="Genomic_DNA"/>
</dbReference>
<evidence type="ECO:0000256" key="1">
    <source>
        <dbReference type="ARBA" id="ARBA00004533"/>
    </source>
</evidence>
<reference evidence="9" key="1">
    <citation type="submission" date="2016-01" db="EMBL/GenBank/DDBJ databases">
        <authorList>
            <person name="Peeters C."/>
        </authorList>
    </citation>
    <scope>NUCLEOTIDE SEQUENCE</scope>
    <source>
        <strain evidence="9">LMG 29322</strain>
    </source>
</reference>
<feature type="transmembrane region" description="Helical" evidence="7">
    <location>
        <begin position="21"/>
        <end position="42"/>
    </location>
</feature>
<dbReference type="STRING" id="1777140.AWB79_05237"/>
<keyword evidence="2" id="KW-1003">Cell membrane</keyword>
<evidence type="ECO:0000259" key="8">
    <source>
        <dbReference type="Pfam" id="PF02470"/>
    </source>
</evidence>
<keyword evidence="4 7" id="KW-0812">Transmembrane</keyword>
<proteinExistence type="predicted"/>
<dbReference type="GO" id="GO:0005886">
    <property type="term" value="C:plasma membrane"/>
    <property type="evidence" value="ECO:0007669"/>
    <property type="project" value="UniProtKB-SubCell"/>
</dbReference>
<dbReference type="PANTHER" id="PTHR30462">
    <property type="entry name" value="INTERMEMBRANE TRANSPORT PROTEIN PQIB-RELATED"/>
    <property type="match status" value="1"/>
</dbReference>